<dbReference type="GO" id="GO:0060271">
    <property type="term" value="P:cilium assembly"/>
    <property type="evidence" value="ECO:0007669"/>
    <property type="project" value="TreeGrafter"/>
</dbReference>
<feature type="transmembrane region" description="Helical" evidence="13">
    <location>
        <begin position="270"/>
        <end position="289"/>
    </location>
</feature>
<evidence type="ECO:0000256" key="6">
    <source>
        <dbReference type="ARBA" id="ARBA00022794"/>
    </source>
</evidence>
<dbReference type="InterPro" id="IPR019306">
    <property type="entry name" value="TMEM231"/>
</dbReference>
<feature type="transmembrane region" description="Helical" evidence="13">
    <location>
        <begin position="16"/>
        <end position="43"/>
    </location>
</feature>
<keyword evidence="15" id="KW-1185">Reference proteome</keyword>
<dbReference type="AlphaFoldDB" id="A0A7L0HY60"/>
<keyword evidence="11" id="KW-0966">Cell projection</keyword>
<dbReference type="Pfam" id="PF10149">
    <property type="entry name" value="TM231"/>
    <property type="match status" value="1"/>
</dbReference>
<sequence length="323" mass="37091">MAVVELFSHPALHTRYRAGLCSAAALALALITVLTYVPPLLVAYRSHGFWLKQSSYREQPTVRFRYEVLFVATIGPGPGSFLAWSTFPAFNRLQEDRLRVPLLSAREEDKNQDGKMDQLHFKLELPLQPTEHVVGVQLILLFSYHLYRMSTLVMQSMAFLQFFSPVPGSQLYMNGDLKLNQRQLLNHCGLDTRYNVSVVNGTSPFASDYDLMNIIAAYWERNVTTVFSDPNPVWMTGRAADTPFIINATIRYPVENSLTFFKYQPGFWEMIKFAWIQYVSILLIFLWVFGRIKMFVFQNQVLTTIPVSPVLPVSPVMSYKLHQ</sequence>
<comment type="caution">
    <text evidence="14">The sequence shown here is derived from an EMBL/GenBank/DDBJ whole genome shotgun (WGS) entry which is preliminary data.</text>
</comment>
<dbReference type="GO" id="GO:0035869">
    <property type="term" value="C:ciliary transition zone"/>
    <property type="evidence" value="ECO:0007669"/>
    <property type="project" value="TreeGrafter"/>
</dbReference>
<dbReference type="Proteomes" id="UP000541811">
    <property type="component" value="Unassembled WGS sequence"/>
</dbReference>
<dbReference type="GO" id="GO:0060170">
    <property type="term" value="C:ciliary membrane"/>
    <property type="evidence" value="ECO:0007669"/>
    <property type="project" value="UniProtKB-SubCell"/>
</dbReference>
<dbReference type="PANTHER" id="PTHR14605:SF1">
    <property type="entry name" value="TRANSMEMBRANE PROTEIN 231"/>
    <property type="match status" value="1"/>
</dbReference>
<name>A0A7L0HY60_AREIN</name>
<comment type="subcellular location">
    <subcellularLocation>
        <location evidence="1">Cell projection</location>
        <location evidence="1">Cilium membrane</location>
        <topology evidence="1">Multi-pass membrane protein</topology>
    </subcellularLocation>
</comment>
<evidence type="ECO:0000256" key="7">
    <source>
        <dbReference type="ARBA" id="ARBA00022989"/>
    </source>
</evidence>
<evidence type="ECO:0000256" key="12">
    <source>
        <dbReference type="ARBA" id="ARBA00024803"/>
    </source>
</evidence>
<accession>A0A7L0HY60</accession>
<reference evidence="14 15" key="1">
    <citation type="submission" date="2019-09" db="EMBL/GenBank/DDBJ databases">
        <title>Bird 10,000 Genomes (B10K) Project - Family phase.</title>
        <authorList>
            <person name="Zhang G."/>
        </authorList>
    </citation>
    <scope>NUCLEOTIDE SEQUENCE [LARGE SCALE GENOMIC DNA]</scope>
    <source>
        <strain evidence="14">B10K-DU-005-73</strain>
        <tissue evidence="14">Liver</tissue>
    </source>
</reference>
<evidence type="ECO:0000256" key="8">
    <source>
        <dbReference type="ARBA" id="ARBA00023069"/>
    </source>
</evidence>
<evidence type="ECO:0000313" key="15">
    <source>
        <dbReference type="Proteomes" id="UP000541811"/>
    </source>
</evidence>
<feature type="non-terminal residue" evidence="14">
    <location>
        <position position="323"/>
    </location>
</feature>
<evidence type="ECO:0000256" key="3">
    <source>
        <dbReference type="ARBA" id="ARBA00015087"/>
    </source>
</evidence>
<protein>
    <recommendedName>
        <fullName evidence="3">Transmembrane protein 231</fullName>
    </recommendedName>
</protein>
<feature type="non-terminal residue" evidence="14">
    <location>
        <position position="1"/>
    </location>
</feature>
<dbReference type="PANTHER" id="PTHR14605">
    <property type="entry name" value="CHST5 PROTEIN"/>
    <property type="match status" value="1"/>
</dbReference>
<keyword evidence="6" id="KW-0970">Cilium biogenesis/degradation</keyword>
<evidence type="ECO:0000256" key="5">
    <source>
        <dbReference type="ARBA" id="ARBA00022692"/>
    </source>
</evidence>
<evidence type="ECO:0000256" key="4">
    <source>
        <dbReference type="ARBA" id="ARBA00022475"/>
    </source>
</evidence>
<proteinExistence type="inferred from homology"/>
<keyword evidence="5 13" id="KW-0812">Transmembrane</keyword>
<evidence type="ECO:0000256" key="2">
    <source>
        <dbReference type="ARBA" id="ARBA00009082"/>
    </source>
</evidence>
<comment type="function">
    <text evidence="12">Transmembrane component of the tectonic-like complex, a complex localized at the transition zone of primary cilia and acting as a barrier that prevents diffusion of transmembrane proteins between the cilia and plasma membranes. Required for ciliogenesis and sonic hedgehog/SHH signaling.</text>
</comment>
<keyword evidence="4" id="KW-1003">Cell membrane</keyword>
<evidence type="ECO:0000256" key="13">
    <source>
        <dbReference type="SAM" id="Phobius"/>
    </source>
</evidence>
<keyword evidence="8" id="KW-0969">Cilium</keyword>
<evidence type="ECO:0000256" key="1">
    <source>
        <dbReference type="ARBA" id="ARBA00004272"/>
    </source>
</evidence>
<keyword evidence="10" id="KW-0325">Glycoprotein</keyword>
<dbReference type="EMBL" id="VXAK01018200">
    <property type="protein sequence ID" value="NXK24655.1"/>
    <property type="molecule type" value="Genomic_DNA"/>
</dbReference>
<evidence type="ECO:0000256" key="9">
    <source>
        <dbReference type="ARBA" id="ARBA00023136"/>
    </source>
</evidence>
<keyword evidence="7 13" id="KW-1133">Transmembrane helix</keyword>
<evidence type="ECO:0000256" key="11">
    <source>
        <dbReference type="ARBA" id="ARBA00023273"/>
    </source>
</evidence>
<keyword evidence="9 13" id="KW-0472">Membrane</keyword>
<evidence type="ECO:0000256" key="10">
    <source>
        <dbReference type="ARBA" id="ARBA00023180"/>
    </source>
</evidence>
<organism evidence="14 15">
    <name type="scientific">Arenaria interpres</name>
    <name type="common">Ruddy turnstone</name>
    <name type="synonym">Tringa interpres</name>
    <dbReference type="NCBI Taxonomy" id="54971"/>
    <lineage>
        <taxon>Eukaryota</taxon>
        <taxon>Metazoa</taxon>
        <taxon>Chordata</taxon>
        <taxon>Craniata</taxon>
        <taxon>Vertebrata</taxon>
        <taxon>Euteleostomi</taxon>
        <taxon>Archelosauria</taxon>
        <taxon>Archosauria</taxon>
        <taxon>Dinosauria</taxon>
        <taxon>Saurischia</taxon>
        <taxon>Theropoda</taxon>
        <taxon>Coelurosauria</taxon>
        <taxon>Aves</taxon>
        <taxon>Neognathae</taxon>
        <taxon>Neoaves</taxon>
        <taxon>Charadriiformes</taxon>
        <taxon>Scolopacidae</taxon>
        <taxon>Arenaria</taxon>
    </lineage>
</organism>
<gene>
    <name evidence="14" type="primary">Tmem231</name>
    <name evidence="14" type="ORF">AREINT_R07428</name>
</gene>
<dbReference type="GO" id="GO:0032880">
    <property type="term" value="P:regulation of protein localization"/>
    <property type="evidence" value="ECO:0007669"/>
    <property type="project" value="TreeGrafter"/>
</dbReference>
<comment type="similarity">
    <text evidence="2">Belongs to the TMEM231 family.</text>
</comment>
<evidence type="ECO:0000313" key="14">
    <source>
        <dbReference type="EMBL" id="NXK24655.1"/>
    </source>
</evidence>